<dbReference type="Pfam" id="PF00931">
    <property type="entry name" value="NB-ARC"/>
    <property type="match status" value="1"/>
</dbReference>
<evidence type="ECO:0000259" key="2">
    <source>
        <dbReference type="Pfam" id="PF00931"/>
    </source>
</evidence>
<evidence type="ECO:0000313" key="3">
    <source>
        <dbReference type="EMBL" id="KAK1362617.1"/>
    </source>
</evidence>
<dbReference type="FunFam" id="3.40.50.300:FF:001091">
    <property type="entry name" value="Probable disease resistance protein At1g61300"/>
    <property type="match status" value="1"/>
</dbReference>
<keyword evidence="5" id="KW-1185">Reference proteome</keyword>
<reference evidence="3" key="2">
    <citation type="submission" date="2023-05" db="EMBL/GenBank/DDBJ databases">
        <authorList>
            <person name="Schelkunov M.I."/>
        </authorList>
    </citation>
    <scope>NUCLEOTIDE SEQUENCE</scope>
    <source>
        <strain evidence="3">Hsosn_3</strain>
        <tissue evidence="3">Leaf</tissue>
    </source>
</reference>
<dbReference type="SUPFAM" id="SSF52540">
    <property type="entry name" value="P-loop containing nucleoside triphosphate hydrolases"/>
    <property type="match status" value="1"/>
</dbReference>
<keyword evidence="1" id="KW-0611">Plant defense</keyword>
<evidence type="ECO:0000256" key="1">
    <source>
        <dbReference type="ARBA" id="ARBA00022821"/>
    </source>
</evidence>
<dbReference type="EMBL" id="JAUIZM010000010">
    <property type="protein sequence ID" value="KAK1362623.1"/>
    <property type="molecule type" value="Genomic_DNA"/>
</dbReference>
<evidence type="ECO:0000313" key="4">
    <source>
        <dbReference type="EMBL" id="KAK1362623.1"/>
    </source>
</evidence>
<name>A0AAD8H7E9_9APIA</name>
<feature type="domain" description="NB-ARC" evidence="2">
    <location>
        <begin position="17"/>
        <end position="152"/>
    </location>
</feature>
<sequence length="166" mass="18861">MVSRHIAGKETVVGFDDDAKRLVEQLMGGKKQLQVISVVGMAGLGKTTLVKKVFNEPSIVYHFHVRSWTTVTQEPKKSDVVLGILKSGFDAEIENCRDMELSVNLKRRLSGQRYLVVMDDIWDGNYWNDLMLCFPDDNVGSRIVFTSRLANLPLPVQYQHPLHFLI</sequence>
<dbReference type="PRINTS" id="PR00364">
    <property type="entry name" value="DISEASERSIST"/>
</dbReference>
<dbReference type="GO" id="GO:0043531">
    <property type="term" value="F:ADP binding"/>
    <property type="evidence" value="ECO:0007669"/>
    <property type="project" value="InterPro"/>
</dbReference>
<comment type="caution">
    <text evidence="3">The sequence shown here is derived from an EMBL/GenBank/DDBJ whole genome shotgun (WGS) entry which is preliminary data.</text>
</comment>
<dbReference type="Proteomes" id="UP001237642">
    <property type="component" value="Unassembled WGS sequence"/>
</dbReference>
<gene>
    <name evidence="3" type="ORF">POM88_047091</name>
    <name evidence="4" type="ORF">POM88_047097</name>
</gene>
<reference evidence="3" key="1">
    <citation type="submission" date="2023-02" db="EMBL/GenBank/DDBJ databases">
        <title>Genome of toxic invasive species Heracleum sosnowskyi carries increased number of genes despite the absence of recent whole-genome duplications.</title>
        <authorList>
            <person name="Schelkunov M."/>
            <person name="Shtratnikova V."/>
            <person name="Makarenko M."/>
            <person name="Klepikova A."/>
            <person name="Omelchenko D."/>
            <person name="Novikova G."/>
            <person name="Obukhova E."/>
            <person name="Bogdanov V."/>
            <person name="Penin A."/>
            <person name="Logacheva M."/>
        </authorList>
    </citation>
    <scope>NUCLEOTIDE SEQUENCE</scope>
    <source>
        <strain evidence="3">Hsosn_3</strain>
        <tissue evidence="3">Leaf</tissue>
    </source>
</reference>
<dbReference type="Gene3D" id="3.40.50.300">
    <property type="entry name" value="P-loop containing nucleotide triphosphate hydrolases"/>
    <property type="match status" value="1"/>
</dbReference>
<dbReference type="InterPro" id="IPR002182">
    <property type="entry name" value="NB-ARC"/>
</dbReference>
<dbReference type="PANTHER" id="PTHR19338">
    <property type="entry name" value="TRANSLOCASE OF INNER MITOCHONDRIAL MEMBRANE 13 HOMOLOG"/>
    <property type="match status" value="1"/>
</dbReference>
<organism evidence="3 5">
    <name type="scientific">Heracleum sosnowskyi</name>
    <dbReference type="NCBI Taxonomy" id="360622"/>
    <lineage>
        <taxon>Eukaryota</taxon>
        <taxon>Viridiplantae</taxon>
        <taxon>Streptophyta</taxon>
        <taxon>Embryophyta</taxon>
        <taxon>Tracheophyta</taxon>
        <taxon>Spermatophyta</taxon>
        <taxon>Magnoliopsida</taxon>
        <taxon>eudicotyledons</taxon>
        <taxon>Gunneridae</taxon>
        <taxon>Pentapetalae</taxon>
        <taxon>asterids</taxon>
        <taxon>campanulids</taxon>
        <taxon>Apiales</taxon>
        <taxon>Apiaceae</taxon>
        <taxon>Apioideae</taxon>
        <taxon>apioid superclade</taxon>
        <taxon>Tordylieae</taxon>
        <taxon>Tordyliinae</taxon>
        <taxon>Heracleum</taxon>
    </lineage>
</organism>
<proteinExistence type="predicted"/>
<evidence type="ECO:0000313" key="5">
    <source>
        <dbReference type="Proteomes" id="UP001237642"/>
    </source>
</evidence>
<dbReference type="PANTHER" id="PTHR19338:SF73">
    <property type="entry name" value="DISEASE RESISTANCE PROTEIN RGA2-LIKE"/>
    <property type="match status" value="1"/>
</dbReference>
<protein>
    <submittedName>
        <fullName evidence="3">NBS-LRR protein</fullName>
    </submittedName>
</protein>
<dbReference type="AlphaFoldDB" id="A0AAD8H7E9"/>
<dbReference type="GO" id="GO:0006952">
    <property type="term" value="P:defense response"/>
    <property type="evidence" value="ECO:0007669"/>
    <property type="project" value="UniProtKB-KW"/>
</dbReference>
<dbReference type="InterPro" id="IPR027417">
    <property type="entry name" value="P-loop_NTPase"/>
</dbReference>
<dbReference type="EMBL" id="JAUIZM010000010">
    <property type="protein sequence ID" value="KAK1362617.1"/>
    <property type="molecule type" value="Genomic_DNA"/>
</dbReference>
<accession>A0AAD8H7E9</accession>